<dbReference type="PANTHER" id="PTHR45138:SF9">
    <property type="entry name" value="DIGUANYLATE CYCLASE DGCM-RELATED"/>
    <property type="match status" value="1"/>
</dbReference>
<dbReference type="InterPro" id="IPR029787">
    <property type="entry name" value="Nucleotide_cyclase"/>
</dbReference>
<dbReference type="RefSeq" id="WP_013682457.1">
    <property type="nucleotide sequence ID" value="NC_015318.1"/>
</dbReference>
<sequence>MNRKNLFSNSIVKENAFYMILMGMVVGLIFIPLSIYILNLPENKILSVSFLVATILSGILVGLVSFFIVKLTILKKLEEFKNNIEIITKNIFNYQVGKVQSISECTNCYIKISSQDIVGDLAIKYNALVRIIRGQFWQHELVEKFSSLLNKITTTAELNQKTSVFFSEELELLGCEIYRLSNDGSLVLECSRNIHTTITQNKQNSMLDIIDGSKIISIKKDEAEVVEFGTGNIKTAQVTYFPLKYAKHTWLFVFYSNYYLSKERKILIERILNEYKFAYESAEMYEKTQQMAAYDELTGLYNRRFGMIRLKEEYKRSLRTEQCLCLIMFDVDHFKKINDTYGHQAGDYILSSVSKILKSNFRTEDVVLRYGGEEFLCAMSNSDKENAVKKAEEIRKIIQETQFKWRDVPIKITISAGVSRIDIKNGEQKSIEQLIKEADEALYIAKRSGRNKIVTFNPHCKT</sequence>
<dbReference type="EC" id="2.7.7.65" evidence="1"/>
<keyword evidence="3" id="KW-0472">Membrane</keyword>
<evidence type="ECO:0000313" key="5">
    <source>
        <dbReference type="EMBL" id="AEA34428.1"/>
    </source>
</evidence>
<feature type="transmembrane region" description="Helical" evidence="3">
    <location>
        <begin position="45"/>
        <end position="69"/>
    </location>
</feature>
<feature type="transmembrane region" description="Helical" evidence="3">
    <location>
        <begin position="16"/>
        <end position="39"/>
    </location>
</feature>
<name>F2LTQ2_HIPMA</name>
<evidence type="ECO:0000313" key="6">
    <source>
        <dbReference type="Proteomes" id="UP000008139"/>
    </source>
</evidence>
<dbReference type="Pfam" id="PF00990">
    <property type="entry name" value="GGDEF"/>
    <property type="match status" value="1"/>
</dbReference>
<dbReference type="GO" id="GO:0043709">
    <property type="term" value="P:cell adhesion involved in single-species biofilm formation"/>
    <property type="evidence" value="ECO:0007669"/>
    <property type="project" value="TreeGrafter"/>
</dbReference>
<dbReference type="PROSITE" id="PS50887">
    <property type="entry name" value="GGDEF"/>
    <property type="match status" value="1"/>
</dbReference>
<dbReference type="GO" id="GO:1902201">
    <property type="term" value="P:negative regulation of bacterial-type flagellum-dependent cell motility"/>
    <property type="evidence" value="ECO:0007669"/>
    <property type="project" value="TreeGrafter"/>
</dbReference>
<protein>
    <recommendedName>
        <fullName evidence="1">diguanylate cyclase</fullName>
        <ecNumber evidence="1">2.7.7.65</ecNumber>
    </recommendedName>
</protein>
<dbReference type="GO" id="GO:0052621">
    <property type="term" value="F:diguanylate cyclase activity"/>
    <property type="evidence" value="ECO:0007669"/>
    <property type="project" value="UniProtKB-EC"/>
</dbReference>
<keyword evidence="6" id="KW-1185">Reference proteome</keyword>
<dbReference type="GO" id="GO:0005886">
    <property type="term" value="C:plasma membrane"/>
    <property type="evidence" value="ECO:0007669"/>
    <property type="project" value="TreeGrafter"/>
</dbReference>
<dbReference type="OrthoDB" id="9759607at2"/>
<evidence type="ECO:0000256" key="2">
    <source>
        <dbReference type="ARBA" id="ARBA00034247"/>
    </source>
</evidence>
<evidence type="ECO:0000256" key="3">
    <source>
        <dbReference type="SAM" id="Phobius"/>
    </source>
</evidence>
<dbReference type="InParanoid" id="F2LTQ2"/>
<dbReference type="eggNOG" id="COG3706">
    <property type="taxonomic scope" value="Bacteria"/>
</dbReference>
<accession>F2LTQ2</accession>
<dbReference type="STRING" id="760142.Hipma_1472"/>
<dbReference type="InterPro" id="IPR000160">
    <property type="entry name" value="GGDEF_dom"/>
</dbReference>
<dbReference type="SMART" id="SM00267">
    <property type="entry name" value="GGDEF"/>
    <property type="match status" value="1"/>
</dbReference>
<gene>
    <name evidence="5" type="ordered locus">Hipma_1472</name>
</gene>
<dbReference type="HOGENOM" id="CLU_000445_11_24_7"/>
<comment type="catalytic activity">
    <reaction evidence="2">
        <text>2 GTP = 3',3'-c-di-GMP + 2 diphosphate</text>
        <dbReference type="Rhea" id="RHEA:24898"/>
        <dbReference type="ChEBI" id="CHEBI:33019"/>
        <dbReference type="ChEBI" id="CHEBI:37565"/>
        <dbReference type="ChEBI" id="CHEBI:58805"/>
        <dbReference type="EC" id="2.7.7.65"/>
    </reaction>
</comment>
<dbReference type="CDD" id="cd01949">
    <property type="entry name" value="GGDEF"/>
    <property type="match status" value="1"/>
</dbReference>
<dbReference type="NCBIfam" id="TIGR00254">
    <property type="entry name" value="GGDEF"/>
    <property type="match status" value="1"/>
</dbReference>
<keyword evidence="3" id="KW-1133">Transmembrane helix</keyword>
<dbReference type="FunFam" id="3.30.70.270:FF:000001">
    <property type="entry name" value="Diguanylate cyclase domain protein"/>
    <property type="match status" value="1"/>
</dbReference>
<dbReference type="SUPFAM" id="SSF55073">
    <property type="entry name" value="Nucleotide cyclase"/>
    <property type="match status" value="1"/>
</dbReference>
<reference evidence="5 6" key="1">
    <citation type="journal article" date="2011" name="Stand. Genomic Sci.">
        <title>Complete genome sequence of the thermophilic sulfur-reducer Hippea maritima type strain (MH(2)).</title>
        <authorList>
            <person name="Huntemann M."/>
            <person name="Lu M."/>
            <person name="Nolan M."/>
            <person name="Lapidus A."/>
            <person name="Lucas S."/>
            <person name="Hammon N."/>
            <person name="Deshpande S."/>
            <person name="Cheng J.F."/>
            <person name="Tapia R."/>
            <person name="Han C."/>
            <person name="Goodwin L."/>
            <person name="Pitluck S."/>
            <person name="Liolios K."/>
            <person name="Pagani I."/>
            <person name="Ivanova N."/>
            <person name="Ovchinikova G."/>
            <person name="Pati A."/>
            <person name="Chen A."/>
            <person name="Palaniappan K."/>
            <person name="Land M."/>
            <person name="Hauser L."/>
            <person name="Jeffries C.D."/>
            <person name="Detter J.C."/>
            <person name="Brambilla E.M."/>
            <person name="Rohde M."/>
            <person name="Spring S."/>
            <person name="Goker M."/>
            <person name="Woyke T."/>
            <person name="Bristow J."/>
            <person name="Eisen J.A."/>
            <person name="Markowitz V."/>
            <person name="Hugenholtz P."/>
            <person name="Kyrpides N.C."/>
            <person name="Klenk H.P."/>
            <person name="Mavromatis K."/>
        </authorList>
    </citation>
    <scope>NUCLEOTIDE SEQUENCE [LARGE SCALE GENOMIC DNA]</scope>
    <source>
        <strain evidence="6">ATCC 700847 / DSM 10411 / MH2</strain>
    </source>
</reference>
<dbReference type="AlphaFoldDB" id="F2LTQ2"/>
<dbReference type="EMBL" id="CP002606">
    <property type="protein sequence ID" value="AEA34428.1"/>
    <property type="molecule type" value="Genomic_DNA"/>
</dbReference>
<feature type="domain" description="GGDEF" evidence="4">
    <location>
        <begin position="322"/>
        <end position="458"/>
    </location>
</feature>
<keyword evidence="3" id="KW-0812">Transmembrane</keyword>
<dbReference type="Proteomes" id="UP000008139">
    <property type="component" value="Chromosome"/>
</dbReference>
<evidence type="ECO:0000256" key="1">
    <source>
        <dbReference type="ARBA" id="ARBA00012528"/>
    </source>
</evidence>
<dbReference type="PANTHER" id="PTHR45138">
    <property type="entry name" value="REGULATORY COMPONENTS OF SENSORY TRANSDUCTION SYSTEM"/>
    <property type="match status" value="1"/>
</dbReference>
<dbReference type="KEGG" id="hmr:Hipma_1472"/>
<dbReference type="InterPro" id="IPR050469">
    <property type="entry name" value="Diguanylate_Cyclase"/>
</dbReference>
<evidence type="ECO:0000259" key="4">
    <source>
        <dbReference type="PROSITE" id="PS50887"/>
    </source>
</evidence>
<reference evidence="6" key="2">
    <citation type="submission" date="2011-03" db="EMBL/GenBank/DDBJ databases">
        <title>The complete genome of Hippea maritima DSM 10411.</title>
        <authorList>
            <consortium name="US DOE Joint Genome Institute (JGI-PGF)"/>
            <person name="Lucas S."/>
            <person name="Copeland A."/>
            <person name="Lapidus A."/>
            <person name="Bruce D."/>
            <person name="Goodwin L."/>
            <person name="Pitluck S."/>
            <person name="Peters L."/>
            <person name="Kyrpides N."/>
            <person name="Mavromatis K."/>
            <person name="Pagani I."/>
            <person name="Ivanova N."/>
            <person name="Mikhailova N."/>
            <person name="Lu M."/>
            <person name="Detter J.C."/>
            <person name="Tapia R."/>
            <person name="Han C."/>
            <person name="Land M."/>
            <person name="Hauser L."/>
            <person name="Markowitz V."/>
            <person name="Cheng J.-F."/>
            <person name="Hugenholtz P."/>
            <person name="Woyke T."/>
            <person name="Wu D."/>
            <person name="Spring S."/>
            <person name="Schroeder M."/>
            <person name="Brambilla E."/>
            <person name="Klenk H.-P."/>
            <person name="Eisen J.A."/>
        </authorList>
    </citation>
    <scope>NUCLEOTIDE SEQUENCE [LARGE SCALE GENOMIC DNA]</scope>
    <source>
        <strain evidence="6">ATCC 700847 / DSM 10411 / MH2</strain>
    </source>
</reference>
<dbReference type="InterPro" id="IPR043128">
    <property type="entry name" value="Rev_trsase/Diguanyl_cyclase"/>
</dbReference>
<organism evidence="5 6">
    <name type="scientific">Hippea maritima (strain ATCC 700847 / DSM 10411 / MH2)</name>
    <dbReference type="NCBI Taxonomy" id="760142"/>
    <lineage>
        <taxon>Bacteria</taxon>
        <taxon>Pseudomonadati</taxon>
        <taxon>Campylobacterota</taxon>
        <taxon>Desulfurellia</taxon>
        <taxon>Desulfurellales</taxon>
        <taxon>Hippeaceae</taxon>
        <taxon>Hippea</taxon>
    </lineage>
</organism>
<proteinExistence type="predicted"/>
<dbReference type="Gene3D" id="3.30.70.270">
    <property type="match status" value="1"/>
</dbReference>